<dbReference type="Gene3D" id="3.40.50.2300">
    <property type="match status" value="1"/>
</dbReference>
<keyword evidence="6" id="KW-0804">Transcription</keyword>
<evidence type="ECO:0000256" key="6">
    <source>
        <dbReference type="ARBA" id="ARBA00023163"/>
    </source>
</evidence>
<reference evidence="12 13" key="1">
    <citation type="submission" date="2018-05" db="EMBL/GenBank/DDBJ databases">
        <title>Genome comparison of Eubacterium sp.</title>
        <authorList>
            <person name="Feng Y."/>
            <person name="Sanchez-Andrea I."/>
            <person name="Stams A.J.M."/>
            <person name="De Vos W.M."/>
        </authorList>
    </citation>
    <scope>NUCLEOTIDE SEQUENCE [LARGE SCALE GENOMIC DNA]</scope>
    <source>
        <strain evidence="12 13">YI</strain>
    </source>
</reference>
<keyword evidence="5 9" id="KW-0238">DNA-binding</keyword>
<dbReference type="CDD" id="cd17574">
    <property type="entry name" value="REC_OmpR"/>
    <property type="match status" value="1"/>
</dbReference>
<dbReference type="InterPro" id="IPR001867">
    <property type="entry name" value="OmpR/PhoB-type_DNA-bd"/>
</dbReference>
<dbReference type="SMART" id="SM00448">
    <property type="entry name" value="REC"/>
    <property type="match status" value="1"/>
</dbReference>
<dbReference type="EMBL" id="CP029487">
    <property type="protein sequence ID" value="QCT71461.1"/>
    <property type="molecule type" value="Genomic_DNA"/>
</dbReference>
<evidence type="ECO:0000256" key="1">
    <source>
        <dbReference type="ARBA" id="ARBA00018672"/>
    </source>
</evidence>
<gene>
    <name evidence="12" type="ORF">CPZ25_009000</name>
</gene>
<dbReference type="AlphaFoldDB" id="A0A4P9C9I5"/>
<dbReference type="GO" id="GO:0006355">
    <property type="term" value="P:regulation of DNA-templated transcription"/>
    <property type="evidence" value="ECO:0007669"/>
    <property type="project" value="InterPro"/>
</dbReference>
<protein>
    <recommendedName>
        <fullName evidence="1">Stage 0 sporulation protein A homolog</fullName>
    </recommendedName>
</protein>
<evidence type="ECO:0000256" key="2">
    <source>
        <dbReference type="ARBA" id="ARBA00022553"/>
    </source>
</evidence>
<dbReference type="GO" id="GO:0005829">
    <property type="term" value="C:cytosol"/>
    <property type="evidence" value="ECO:0007669"/>
    <property type="project" value="TreeGrafter"/>
</dbReference>
<keyword evidence="13" id="KW-1185">Reference proteome</keyword>
<feature type="domain" description="OmpR/PhoB-type" evidence="11">
    <location>
        <begin position="124"/>
        <end position="222"/>
    </location>
</feature>
<dbReference type="GO" id="GO:0000156">
    <property type="term" value="F:phosphorelay response regulator activity"/>
    <property type="evidence" value="ECO:0007669"/>
    <property type="project" value="TreeGrafter"/>
</dbReference>
<evidence type="ECO:0000256" key="9">
    <source>
        <dbReference type="PROSITE-ProRule" id="PRU01091"/>
    </source>
</evidence>
<keyword evidence="4" id="KW-0805">Transcription regulation</keyword>
<name>A0A4P9C9I5_EUBML</name>
<dbReference type="Proteomes" id="UP000218387">
    <property type="component" value="Chromosome"/>
</dbReference>
<proteinExistence type="predicted"/>
<dbReference type="PROSITE" id="PS51755">
    <property type="entry name" value="OMPR_PHOB"/>
    <property type="match status" value="1"/>
</dbReference>
<dbReference type="PANTHER" id="PTHR48111">
    <property type="entry name" value="REGULATOR OF RPOS"/>
    <property type="match status" value="1"/>
</dbReference>
<dbReference type="SMART" id="SM00862">
    <property type="entry name" value="Trans_reg_C"/>
    <property type="match status" value="1"/>
</dbReference>
<organism evidence="12 13">
    <name type="scientific">Eubacterium maltosivorans</name>
    <dbReference type="NCBI Taxonomy" id="2041044"/>
    <lineage>
        <taxon>Bacteria</taxon>
        <taxon>Bacillati</taxon>
        <taxon>Bacillota</taxon>
        <taxon>Clostridia</taxon>
        <taxon>Eubacteriales</taxon>
        <taxon>Eubacteriaceae</taxon>
        <taxon>Eubacterium</taxon>
    </lineage>
</organism>
<dbReference type="PANTHER" id="PTHR48111:SF40">
    <property type="entry name" value="PHOSPHATE REGULON TRANSCRIPTIONAL REGULATORY PROTEIN PHOB"/>
    <property type="match status" value="1"/>
</dbReference>
<evidence type="ECO:0000256" key="5">
    <source>
        <dbReference type="ARBA" id="ARBA00023125"/>
    </source>
</evidence>
<evidence type="ECO:0000256" key="8">
    <source>
        <dbReference type="PROSITE-ProRule" id="PRU00169"/>
    </source>
</evidence>
<dbReference type="InterPro" id="IPR011006">
    <property type="entry name" value="CheY-like_superfamily"/>
</dbReference>
<dbReference type="PROSITE" id="PS50110">
    <property type="entry name" value="RESPONSE_REGULATORY"/>
    <property type="match status" value="1"/>
</dbReference>
<dbReference type="InterPro" id="IPR001789">
    <property type="entry name" value="Sig_transdc_resp-reg_receiver"/>
</dbReference>
<dbReference type="InterPro" id="IPR039420">
    <property type="entry name" value="WalR-like"/>
</dbReference>
<evidence type="ECO:0000313" key="13">
    <source>
        <dbReference type="Proteomes" id="UP000218387"/>
    </source>
</evidence>
<evidence type="ECO:0000313" key="12">
    <source>
        <dbReference type="EMBL" id="QCT71461.1"/>
    </source>
</evidence>
<dbReference type="Pfam" id="PF00486">
    <property type="entry name" value="Trans_reg_C"/>
    <property type="match status" value="1"/>
</dbReference>
<dbReference type="CDD" id="cd00383">
    <property type="entry name" value="trans_reg_C"/>
    <property type="match status" value="1"/>
</dbReference>
<evidence type="ECO:0000256" key="4">
    <source>
        <dbReference type="ARBA" id="ARBA00023015"/>
    </source>
</evidence>
<dbReference type="GO" id="GO:0000976">
    <property type="term" value="F:transcription cis-regulatory region binding"/>
    <property type="evidence" value="ECO:0007669"/>
    <property type="project" value="TreeGrafter"/>
</dbReference>
<evidence type="ECO:0000259" key="10">
    <source>
        <dbReference type="PROSITE" id="PS50110"/>
    </source>
</evidence>
<sequence length="226" mass="25761">MKSILVVEDDEMLGAGLCYNLELEGFKTTLVQRFEDAGKRIEKDHWDMVILDVNLPDGDGFGLAKKLRLQDRTPLVFLTACDLDDDILKGFELGADDYITKPFNIKIVIKRINAVLRRSEVSRKELFICGNLEIDFEKRAASKNGEPLVLTPTEFKLLQIFCKNPGRVLTRKMLLESLWDNEGNFVDEHTLTINVSRLRSKISDDTFAYIKTIYGMGYEWTGEGDA</sequence>
<keyword evidence="2 8" id="KW-0597">Phosphoprotein</keyword>
<dbReference type="SUPFAM" id="SSF52172">
    <property type="entry name" value="CheY-like"/>
    <property type="match status" value="1"/>
</dbReference>
<evidence type="ECO:0000256" key="7">
    <source>
        <dbReference type="ARBA" id="ARBA00024867"/>
    </source>
</evidence>
<accession>A0A4P9C9I5</accession>
<dbReference type="InterPro" id="IPR036388">
    <property type="entry name" value="WH-like_DNA-bd_sf"/>
</dbReference>
<dbReference type="Gene3D" id="1.10.10.10">
    <property type="entry name" value="Winged helix-like DNA-binding domain superfamily/Winged helix DNA-binding domain"/>
    <property type="match status" value="1"/>
</dbReference>
<dbReference type="GO" id="GO:0032993">
    <property type="term" value="C:protein-DNA complex"/>
    <property type="evidence" value="ECO:0007669"/>
    <property type="project" value="TreeGrafter"/>
</dbReference>
<evidence type="ECO:0000256" key="3">
    <source>
        <dbReference type="ARBA" id="ARBA00023012"/>
    </source>
</evidence>
<feature type="DNA-binding region" description="OmpR/PhoB-type" evidence="9">
    <location>
        <begin position="124"/>
        <end position="222"/>
    </location>
</feature>
<keyword evidence="3" id="KW-0902">Two-component regulatory system</keyword>
<dbReference type="Pfam" id="PF00072">
    <property type="entry name" value="Response_reg"/>
    <property type="match status" value="1"/>
</dbReference>
<dbReference type="RefSeq" id="WP_096920239.1">
    <property type="nucleotide sequence ID" value="NZ_CP029487.1"/>
</dbReference>
<feature type="modified residue" description="4-aspartylphosphate" evidence="8">
    <location>
        <position position="52"/>
    </location>
</feature>
<feature type="domain" description="Response regulatory" evidence="10">
    <location>
        <begin position="3"/>
        <end position="116"/>
    </location>
</feature>
<dbReference type="Gene3D" id="6.10.250.690">
    <property type="match status" value="1"/>
</dbReference>
<evidence type="ECO:0000259" key="11">
    <source>
        <dbReference type="PROSITE" id="PS51755"/>
    </source>
</evidence>
<dbReference type="KEGG" id="emt:CPZ25_009000"/>
<comment type="function">
    <text evidence="7">May play the central regulatory role in sporulation. It may be an element of the effector pathway responsible for the activation of sporulation genes in response to nutritional stress. Spo0A may act in concert with spo0H (a sigma factor) to control the expression of some genes that are critical to the sporulation process.</text>
</comment>